<dbReference type="Gene3D" id="2.40.30.130">
    <property type="match status" value="1"/>
</dbReference>
<keyword evidence="4" id="KW-0862">Zinc</keyword>
<dbReference type="Proteomes" id="UP000618579">
    <property type="component" value="Unassembled WGS sequence"/>
</dbReference>
<dbReference type="Gene3D" id="3.10.310.40">
    <property type="match status" value="1"/>
</dbReference>
<dbReference type="SUPFAM" id="SSF50447">
    <property type="entry name" value="Translation proteins"/>
    <property type="match status" value="1"/>
</dbReference>
<sequence length="391" mass="43915">MSNKLYYNSAYIREWQTTISGILNREDGYYVTLAETAFYPHGGGQPCDVGRINGIPVLDVSSEGDTVLHKLAILPDEGNATCEVEWDRRFDHMQQHSGQHLLSAVCRDLYQAMTLSFHLGTDYATIDVESPELSPIQLAAIEKEVNQQIYNNHSITSYFVTEEEMARLPLIKQPKVTENIRIVEIKDIEYNACGGTHVSSTGEIGMIKLLKAEKQKGNTRIYFKCGYRALEEFNDNQKILGTLAHKFNTGKDGIIDRIEKWELEQKQLQAELAELKETNEAYVVQELLSNREDDLIAHVFEDKSLKDLQSLASRLTAQSNLPVLLATHKENKVVLANNEPSLSCGAFFKTNLGVYQGKGGGSDKIAQAGFQTWEDASAFYAFAKHQLNIRS</sequence>
<keyword evidence="8" id="KW-1185">Reference proteome</keyword>
<dbReference type="InterPro" id="IPR009000">
    <property type="entry name" value="Transl_B-barrel_sf"/>
</dbReference>
<proteinExistence type="predicted"/>
<dbReference type="PANTHER" id="PTHR43462:SF1">
    <property type="entry name" value="ALANYL-TRNA EDITING PROTEIN AARSD1"/>
    <property type="match status" value="1"/>
</dbReference>
<dbReference type="Gene3D" id="3.30.980.10">
    <property type="entry name" value="Threonyl-trna Synthetase, Chain A, domain 2"/>
    <property type="match status" value="1"/>
</dbReference>
<dbReference type="PANTHER" id="PTHR43462">
    <property type="entry name" value="ALANYL-TRNA EDITING PROTEIN"/>
    <property type="match status" value="1"/>
</dbReference>
<evidence type="ECO:0000256" key="5">
    <source>
        <dbReference type="SAM" id="Coils"/>
    </source>
</evidence>
<feature type="coiled-coil region" evidence="5">
    <location>
        <begin position="251"/>
        <end position="285"/>
    </location>
</feature>
<dbReference type="SMART" id="SM00863">
    <property type="entry name" value="tRNA_SAD"/>
    <property type="match status" value="1"/>
</dbReference>
<dbReference type="RefSeq" id="WP_171684970.1">
    <property type="nucleotide sequence ID" value="NZ_WHNZ01000042.1"/>
</dbReference>
<keyword evidence="3" id="KW-0479">Metal-binding</keyword>
<name>A0ABX1ZSW4_9BACL</name>
<evidence type="ECO:0000259" key="6">
    <source>
        <dbReference type="PROSITE" id="PS50860"/>
    </source>
</evidence>
<accession>A0ABX1ZSW4</accession>
<evidence type="ECO:0000256" key="3">
    <source>
        <dbReference type="ARBA" id="ARBA00022723"/>
    </source>
</evidence>
<feature type="domain" description="Alanyl-transfer RNA synthetases family profile" evidence="6">
    <location>
        <begin position="1"/>
        <end position="235"/>
    </location>
</feature>
<dbReference type="InterPro" id="IPR018165">
    <property type="entry name" value="Ala-tRNA-synth_IIc_core"/>
</dbReference>
<keyword evidence="5" id="KW-0175">Coiled coil</keyword>
<comment type="caution">
    <text evidence="7">The sequence shown here is derived from an EMBL/GenBank/DDBJ whole genome shotgun (WGS) entry which is preliminary data.</text>
</comment>
<evidence type="ECO:0000313" key="7">
    <source>
        <dbReference type="EMBL" id="NOV02135.1"/>
    </source>
</evidence>
<evidence type="ECO:0000256" key="2">
    <source>
        <dbReference type="ARBA" id="ARBA00004496"/>
    </source>
</evidence>
<organism evidence="7 8">
    <name type="scientific">Paenibacillus planticolens</name>
    <dbReference type="NCBI Taxonomy" id="2654976"/>
    <lineage>
        <taxon>Bacteria</taxon>
        <taxon>Bacillati</taxon>
        <taxon>Bacillota</taxon>
        <taxon>Bacilli</taxon>
        <taxon>Bacillales</taxon>
        <taxon>Paenibacillaceae</taxon>
        <taxon>Paenibacillus</taxon>
    </lineage>
</organism>
<dbReference type="PROSITE" id="PS50860">
    <property type="entry name" value="AA_TRNA_LIGASE_II_ALA"/>
    <property type="match status" value="1"/>
</dbReference>
<comment type="subcellular location">
    <subcellularLocation>
        <location evidence="2">Cytoplasm</location>
    </subcellularLocation>
</comment>
<gene>
    <name evidence="7" type="ORF">GC097_19185</name>
</gene>
<dbReference type="GO" id="GO:0016787">
    <property type="term" value="F:hydrolase activity"/>
    <property type="evidence" value="ECO:0007669"/>
    <property type="project" value="UniProtKB-KW"/>
</dbReference>
<dbReference type="InterPro" id="IPR018163">
    <property type="entry name" value="Thr/Ala-tRNA-synth_IIc_edit"/>
</dbReference>
<keyword evidence="7" id="KW-0378">Hydrolase</keyword>
<protein>
    <submittedName>
        <fullName evidence="7">Hydrolase</fullName>
    </submittedName>
</protein>
<evidence type="ECO:0000256" key="4">
    <source>
        <dbReference type="ARBA" id="ARBA00022833"/>
    </source>
</evidence>
<dbReference type="EMBL" id="WHNZ01000042">
    <property type="protein sequence ID" value="NOV02135.1"/>
    <property type="molecule type" value="Genomic_DNA"/>
</dbReference>
<dbReference type="InterPro" id="IPR051335">
    <property type="entry name" value="Alanyl-tRNA_Editing_Enzymes"/>
</dbReference>
<dbReference type="InterPro" id="IPR012947">
    <property type="entry name" value="tRNA_SAD"/>
</dbReference>
<dbReference type="SUPFAM" id="SSF55186">
    <property type="entry name" value="ThrRS/AlaRS common domain"/>
    <property type="match status" value="1"/>
</dbReference>
<dbReference type="Pfam" id="PF07973">
    <property type="entry name" value="tRNA_SAD"/>
    <property type="match status" value="1"/>
</dbReference>
<comment type="cofactor">
    <cofactor evidence="1">
        <name>Zn(2+)</name>
        <dbReference type="ChEBI" id="CHEBI:29105"/>
    </cofactor>
</comment>
<evidence type="ECO:0000313" key="8">
    <source>
        <dbReference type="Proteomes" id="UP000618579"/>
    </source>
</evidence>
<reference evidence="7 8" key="1">
    <citation type="submission" date="2019-10" db="EMBL/GenBank/DDBJ databases">
        <title>Description of Paenibacillus pedi sp. nov.</title>
        <authorList>
            <person name="Carlier A."/>
            <person name="Qi S."/>
        </authorList>
    </citation>
    <scope>NUCLEOTIDE SEQUENCE [LARGE SCALE GENOMIC DNA]</scope>
    <source>
        <strain evidence="7 8">LMG 31457</strain>
    </source>
</reference>
<evidence type="ECO:0000256" key="1">
    <source>
        <dbReference type="ARBA" id="ARBA00001947"/>
    </source>
</evidence>